<feature type="region of interest" description="Disordered" evidence="1">
    <location>
        <begin position="1"/>
        <end position="48"/>
    </location>
</feature>
<sequence>MKSSLKGTDSQSGQCHVRQTIPAQEGDTRQSSQENPLQSQLVSRTELPTPIFCPEPGSLLSDTNLPADMVSGHTATKKLAVTCCMRRRQSHGCWGGQE</sequence>
<comment type="caution">
    <text evidence="2">The sequence shown here is derived from an EMBL/GenBank/DDBJ whole genome shotgun (WGS) entry which is preliminary data.</text>
</comment>
<keyword evidence="3" id="KW-1185">Reference proteome</keyword>
<gene>
    <name evidence="2" type="ORF">E2C01_032744</name>
</gene>
<feature type="compositionally biased region" description="Polar residues" evidence="1">
    <location>
        <begin position="29"/>
        <end position="43"/>
    </location>
</feature>
<accession>A0A5B7F170</accession>
<organism evidence="2 3">
    <name type="scientific">Portunus trituberculatus</name>
    <name type="common">Swimming crab</name>
    <name type="synonym">Neptunus trituberculatus</name>
    <dbReference type="NCBI Taxonomy" id="210409"/>
    <lineage>
        <taxon>Eukaryota</taxon>
        <taxon>Metazoa</taxon>
        <taxon>Ecdysozoa</taxon>
        <taxon>Arthropoda</taxon>
        <taxon>Crustacea</taxon>
        <taxon>Multicrustacea</taxon>
        <taxon>Malacostraca</taxon>
        <taxon>Eumalacostraca</taxon>
        <taxon>Eucarida</taxon>
        <taxon>Decapoda</taxon>
        <taxon>Pleocyemata</taxon>
        <taxon>Brachyura</taxon>
        <taxon>Eubrachyura</taxon>
        <taxon>Portunoidea</taxon>
        <taxon>Portunidae</taxon>
        <taxon>Portuninae</taxon>
        <taxon>Portunus</taxon>
    </lineage>
</organism>
<protein>
    <submittedName>
        <fullName evidence="2">Uncharacterized protein</fullName>
    </submittedName>
</protein>
<name>A0A5B7F170_PORTR</name>
<evidence type="ECO:0000313" key="3">
    <source>
        <dbReference type="Proteomes" id="UP000324222"/>
    </source>
</evidence>
<dbReference type="AlphaFoldDB" id="A0A5B7F170"/>
<feature type="compositionally biased region" description="Polar residues" evidence="1">
    <location>
        <begin position="1"/>
        <end position="14"/>
    </location>
</feature>
<reference evidence="2 3" key="1">
    <citation type="submission" date="2019-05" db="EMBL/GenBank/DDBJ databases">
        <title>Another draft genome of Portunus trituberculatus and its Hox gene families provides insights of decapod evolution.</title>
        <authorList>
            <person name="Jeong J.-H."/>
            <person name="Song I."/>
            <person name="Kim S."/>
            <person name="Choi T."/>
            <person name="Kim D."/>
            <person name="Ryu S."/>
            <person name="Kim W."/>
        </authorList>
    </citation>
    <scope>NUCLEOTIDE SEQUENCE [LARGE SCALE GENOMIC DNA]</scope>
    <source>
        <tissue evidence="2">Muscle</tissue>
    </source>
</reference>
<evidence type="ECO:0000256" key="1">
    <source>
        <dbReference type="SAM" id="MobiDB-lite"/>
    </source>
</evidence>
<dbReference type="EMBL" id="VSRR010004294">
    <property type="protein sequence ID" value="MPC39217.1"/>
    <property type="molecule type" value="Genomic_DNA"/>
</dbReference>
<dbReference type="Proteomes" id="UP000324222">
    <property type="component" value="Unassembled WGS sequence"/>
</dbReference>
<evidence type="ECO:0000313" key="2">
    <source>
        <dbReference type="EMBL" id="MPC39217.1"/>
    </source>
</evidence>
<proteinExistence type="predicted"/>